<keyword evidence="6" id="KW-1185">Reference proteome</keyword>
<dbReference type="GO" id="GO:0016559">
    <property type="term" value="P:peroxisome fission"/>
    <property type="evidence" value="ECO:0007669"/>
    <property type="project" value="TreeGrafter"/>
</dbReference>
<dbReference type="PANTHER" id="PTHR11566:SF21">
    <property type="entry name" value="DYNAMIN RELATED PROTEIN 1, ISOFORM A"/>
    <property type="match status" value="1"/>
</dbReference>
<evidence type="ECO:0000256" key="2">
    <source>
        <dbReference type="ARBA" id="ARBA00023134"/>
    </source>
</evidence>
<proteinExistence type="predicted"/>
<name>A0A9P6FW76_9FUNG</name>
<evidence type="ECO:0000256" key="3">
    <source>
        <dbReference type="SAM" id="MobiDB-lite"/>
    </source>
</evidence>
<comment type="caution">
    <text evidence="5">The sequence shown here is derived from an EMBL/GenBank/DDBJ whole genome shotgun (WGS) entry which is preliminary data.</text>
</comment>
<feature type="region of interest" description="Disordered" evidence="3">
    <location>
        <begin position="368"/>
        <end position="402"/>
    </location>
</feature>
<dbReference type="CDD" id="cd08771">
    <property type="entry name" value="DLP_1"/>
    <property type="match status" value="1"/>
</dbReference>
<dbReference type="PANTHER" id="PTHR11566">
    <property type="entry name" value="DYNAMIN"/>
    <property type="match status" value="1"/>
</dbReference>
<dbReference type="PRINTS" id="PR00195">
    <property type="entry name" value="DYNAMIN"/>
</dbReference>
<feature type="compositionally biased region" description="Acidic residues" evidence="3">
    <location>
        <begin position="373"/>
        <end position="397"/>
    </location>
</feature>
<organism evidence="5 6">
    <name type="scientific">Lunasporangiospora selenospora</name>
    <dbReference type="NCBI Taxonomy" id="979761"/>
    <lineage>
        <taxon>Eukaryota</taxon>
        <taxon>Fungi</taxon>
        <taxon>Fungi incertae sedis</taxon>
        <taxon>Mucoromycota</taxon>
        <taxon>Mortierellomycotina</taxon>
        <taxon>Mortierellomycetes</taxon>
        <taxon>Mortierellales</taxon>
        <taxon>Mortierellaceae</taxon>
        <taxon>Lunasporangiospora</taxon>
    </lineage>
</organism>
<dbReference type="Gene3D" id="3.40.50.300">
    <property type="entry name" value="P-loop containing nucleotide triphosphate hydrolases"/>
    <property type="match status" value="1"/>
</dbReference>
<dbReference type="Proteomes" id="UP000780801">
    <property type="component" value="Unassembled WGS sequence"/>
</dbReference>
<reference evidence="5" key="1">
    <citation type="journal article" date="2020" name="Fungal Divers.">
        <title>Resolving the Mortierellaceae phylogeny through synthesis of multi-gene phylogenetics and phylogenomics.</title>
        <authorList>
            <person name="Vandepol N."/>
            <person name="Liber J."/>
            <person name="Desiro A."/>
            <person name="Na H."/>
            <person name="Kennedy M."/>
            <person name="Barry K."/>
            <person name="Grigoriev I.V."/>
            <person name="Miller A.N."/>
            <person name="O'Donnell K."/>
            <person name="Stajich J.E."/>
            <person name="Bonito G."/>
        </authorList>
    </citation>
    <scope>NUCLEOTIDE SEQUENCE</scope>
    <source>
        <strain evidence="5">KOD1015</strain>
    </source>
</reference>
<dbReference type="PROSITE" id="PS51718">
    <property type="entry name" value="G_DYNAMIN_2"/>
    <property type="match status" value="1"/>
</dbReference>
<dbReference type="SMART" id="SM00053">
    <property type="entry name" value="DYNc"/>
    <property type="match status" value="1"/>
</dbReference>
<dbReference type="InterPro" id="IPR045063">
    <property type="entry name" value="Dynamin_N"/>
</dbReference>
<protein>
    <recommendedName>
        <fullName evidence="4">Dynamin-type G domain-containing protein</fullName>
    </recommendedName>
</protein>
<evidence type="ECO:0000256" key="1">
    <source>
        <dbReference type="ARBA" id="ARBA00022741"/>
    </source>
</evidence>
<dbReference type="Pfam" id="PF00350">
    <property type="entry name" value="Dynamin_N"/>
    <property type="match status" value="1"/>
</dbReference>
<accession>A0A9P6FW76</accession>
<dbReference type="GO" id="GO:0048312">
    <property type="term" value="P:intracellular distribution of mitochondria"/>
    <property type="evidence" value="ECO:0007669"/>
    <property type="project" value="TreeGrafter"/>
</dbReference>
<dbReference type="AlphaFoldDB" id="A0A9P6FW76"/>
<keyword evidence="1" id="KW-0547">Nucleotide-binding</keyword>
<dbReference type="GO" id="GO:0003924">
    <property type="term" value="F:GTPase activity"/>
    <property type="evidence" value="ECO:0007669"/>
    <property type="project" value="InterPro"/>
</dbReference>
<sequence>MFNGDSGYQTIINHIYKIHGSFFEGKVSIPRLAIIGDQSGGKSSTLEAMTQLPFPHGEGMCTRFPIQVNLRRNSALKEDLLSARIEGEDDFNKVYMNGTSRESFRTVIDAATRVLCNDRTHISNKVLDITLTGPKESPLTVIDLPGFINQSLDKYPETLPKTIHDINTHYIQDSRTIILAVIPASNDIENSTVLTVAKGYDPAGERTIPIVTKPDLMNNAQQWISVIRNKSKFMKRGYLVMCNKTYQEDKSWEYSRKKELEFFKSDKWSKVDPDRMGRVAVKAFLGNLLYEHITKELPAFKREVRVELDNLRIKLQGLGSPIDNTDDARTKLRHANLKLQRQVVRFLDADYDPKYLVACRLKMESPLLKQEEGGDGEDKEESEEASDDEETEEESECDVNVQGDENPYFVRSSLLKLYHNYRSTMRDDLKRVSYEKTEQQVALYKDLDLPGFVSFKTFKNVFNGHYLPGWRTVTDRHIDRVHRHLTDALRGFIKHAADEATGRVFTRIFSRFSRNQEVKIKQTVEDIFEDEEFPFTLDRAYVEAVHKERSRNNKVPPLPLEQSVTERNQGILPKPPHFGAPLPPVVTAASPVLPQPSQFGSHGLSHHLKDSETAYSLQRPQVNSDWNDMLTTKAMVPCLLAYLTTALERIVDKVLMETIERHMIRRIDVYFDMMCEVNDEDLDLMLEPPMLKEQRRDYEAKIADLESLLDEI</sequence>
<dbReference type="GO" id="GO:0005874">
    <property type="term" value="C:microtubule"/>
    <property type="evidence" value="ECO:0007669"/>
    <property type="project" value="TreeGrafter"/>
</dbReference>
<dbReference type="InterPro" id="IPR001401">
    <property type="entry name" value="Dynamin_GTPase"/>
</dbReference>
<keyword evidence="2" id="KW-0342">GTP-binding</keyword>
<dbReference type="EMBL" id="JAABOA010000897">
    <property type="protein sequence ID" value="KAF9582862.1"/>
    <property type="molecule type" value="Genomic_DNA"/>
</dbReference>
<gene>
    <name evidence="5" type="ORF">BGW38_010650</name>
</gene>
<evidence type="ECO:0000313" key="5">
    <source>
        <dbReference type="EMBL" id="KAF9582862.1"/>
    </source>
</evidence>
<dbReference type="InterPro" id="IPR000375">
    <property type="entry name" value="Dynamin_stalk"/>
</dbReference>
<evidence type="ECO:0000259" key="4">
    <source>
        <dbReference type="PROSITE" id="PS51718"/>
    </source>
</evidence>
<evidence type="ECO:0000313" key="6">
    <source>
        <dbReference type="Proteomes" id="UP000780801"/>
    </source>
</evidence>
<dbReference type="GO" id="GO:0005525">
    <property type="term" value="F:GTP binding"/>
    <property type="evidence" value="ECO:0007669"/>
    <property type="project" value="InterPro"/>
</dbReference>
<dbReference type="Pfam" id="PF01031">
    <property type="entry name" value="Dynamin_M"/>
    <property type="match status" value="1"/>
</dbReference>
<dbReference type="GO" id="GO:0008017">
    <property type="term" value="F:microtubule binding"/>
    <property type="evidence" value="ECO:0007669"/>
    <property type="project" value="TreeGrafter"/>
</dbReference>
<dbReference type="GO" id="GO:0016020">
    <property type="term" value="C:membrane"/>
    <property type="evidence" value="ECO:0007669"/>
    <property type="project" value="TreeGrafter"/>
</dbReference>
<dbReference type="GO" id="GO:0000266">
    <property type="term" value="P:mitochondrial fission"/>
    <property type="evidence" value="ECO:0007669"/>
    <property type="project" value="TreeGrafter"/>
</dbReference>
<dbReference type="InterPro" id="IPR030381">
    <property type="entry name" value="G_DYNAMIN_dom"/>
</dbReference>
<feature type="domain" description="Dynamin-type G" evidence="4">
    <location>
        <begin position="26"/>
        <end position="298"/>
    </location>
</feature>
<dbReference type="GO" id="GO:0005739">
    <property type="term" value="C:mitochondrion"/>
    <property type="evidence" value="ECO:0007669"/>
    <property type="project" value="TreeGrafter"/>
</dbReference>
<dbReference type="OrthoDB" id="5061070at2759"/>
<dbReference type="Gene3D" id="1.20.120.1240">
    <property type="entry name" value="Dynamin, middle domain"/>
    <property type="match status" value="1"/>
</dbReference>
<dbReference type="SUPFAM" id="SSF52540">
    <property type="entry name" value="P-loop containing nucleoside triphosphate hydrolases"/>
    <property type="match status" value="1"/>
</dbReference>
<dbReference type="InterPro" id="IPR022812">
    <property type="entry name" value="Dynamin"/>
</dbReference>
<dbReference type="GO" id="GO:0006897">
    <property type="term" value="P:endocytosis"/>
    <property type="evidence" value="ECO:0007669"/>
    <property type="project" value="TreeGrafter"/>
</dbReference>
<dbReference type="InterPro" id="IPR027417">
    <property type="entry name" value="P-loop_NTPase"/>
</dbReference>